<evidence type="ECO:0000256" key="2">
    <source>
        <dbReference type="ARBA" id="ARBA00004651"/>
    </source>
</evidence>
<dbReference type="CDD" id="cd00075">
    <property type="entry name" value="HATPase"/>
    <property type="match status" value="1"/>
</dbReference>
<evidence type="ECO:0000256" key="9">
    <source>
        <dbReference type="ARBA" id="ARBA00023012"/>
    </source>
</evidence>
<dbReference type="SMART" id="SM00387">
    <property type="entry name" value="HATPase_c"/>
    <property type="match status" value="1"/>
</dbReference>
<dbReference type="Proteomes" id="UP000035352">
    <property type="component" value="Chromosome"/>
</dbReference>
<reference evidence="14 15" key="1">
    <citation type="submission" date="2015-05" db="EMBL/GenBank/DDBJ databases">
        <authorList>
            <person name="Tang B."/>
            <person name="Yu Y."/>
        </authorList>
    </citation>
    <scope>NUCLEOTIDE SEQUENCE [LARGE SCALE GENOMIC DNA]</scope>
    <source>
        <strain evidence="14 15">DSM 7029</strain>
    </source>
</reference>
<evidence type="ECO:0000256" key="4">
    <source>
        <dbReference type="ARBA" id="ARBA00022475"/>
    </source>
</evidence>
<evidence type="ECO:0000259" key="13">
    <source>
        <dbReference type="PROSITE" id="PS50109"/>
    </source>
</evidence>
<evidence type="ECO:0000313" key="14">
    <source>
        <dbReference type="EMBL" id="AKJ30129.1"/>
    </source>
</evidence>
<comment type="catalytic activity">
    <reaction evidence="1">
        <text>ATP + protein L-histidine = ADP + protein N-phospho-L-histidine.</text>
        <dbReference type="EC" id="2.7.13.3"/>
    </reaction>
</comment>
<proteinExistence type="predicted"/>
<keyword evidence="5" id="KW-0808">Transferase</keyword>
<dbReference type="SUPFAM" id="SSF55874">
    <property type="entry name" value="ATPase domain of HSP90 chaperone/DNA topoisomerase II/histidine kinase"/>
    <property type="match status" value="1"/>
</dbReference>
<dbReference type="InterPro" id="IPR036097">
    <property type="entry name" value="HisK_dim/P_sf"/>
</dbReference>
<organism evidence="14 15">
    <name type="scientific">Caldimonas brevitalea</name>
    <dbReference type="NCBI Taxonomy" id="413882"/>
    <lineage>
        <taxon>Bacteria</taxon>
        <taxon>Pseudomonadati</taxon>
        <taxon>Pseudomonadota</taxon>
        <taxon>Betaproteobacteria</taxon>
        <taxon>Burkholderiales</taxon>
        <taxon>Sphaerotilaceae</taxon>
        <taxon>Caldimonas</taxon>
    </lineage>
</organism>
<keyword evidence="4" id="KW-1003">Cell membrane</keyword>
<feature type="domain" description="Histidine kinase" evidence="13">
    <location>
        <begin position="322"/>
        <end position="535"/>
    </location>
</feature>
<evidence type="ECO:0000313" key="15">
    <source>
        <dbReference type="Proteomes" id="UP000035352"/>
    </source>
</evidence>
<dbReference type="SUPFAM" id="SSF47384">
    <property type="entry name" value="Homodimeric domain of signal transducing histidine kinase"/>
    <property type="match status" value="1"/>
</dbReference>
<dbReference type="InterPro" id="IPR004358">
    <property type="entry name" value="Sig_transdc_His_kin-like_C"/>
</dbReference>
<dbReference type="GO" id="GO:0005886">
    <property type="term" value="C:plasma membrane"/>
    <property type="evidence" value="ECO:0007669"/>
    <property type="project" value="UniProtKB-SubCell"/>
</dbReference>
<dbReference type="EMBL" id="CP011371">
    <property type="protein sequence ID" value="AKJ30129.1"/>
    <property type="molecule type" value="Genomic_DNA"/>
</dbReference>
<dbReference type="Gene3D" id="3.30.450.20">
    <property type="entry name" value="PAS domain"/>
    <property type="match status" value="2"/>
</dbReference>
<gene>
    <name evidence="14" type="ORF">AAW51_3438</name>
</gene>
<dbReference type="CDD" id="cd12912">
    <property type="entry name" value="PDC2_MCP_like"/>
    <property type="match status" value="1"/>
</dbReference>
<dbReference type="InterPro" id="IPR005467">
    <property type="entry name" value="His_kinase_dom"/>
</dbReference>
<dbReference type="PRINTS" id="PR00344">
    <property type="entry name" value="BCTRLSENSOR"/>
</dbReference>
<sequence>MTFLIATVQLWLFRNNLEQTLYREQSTFTTSVAENLDQQLVTLKNALLLSALAVTEADVASSDAAQRYLDTNAGLNAIFERSVFLFSPEGRLIAERPFLPGRRGQDFSWREYNKDAVRTRGPVISRPFVTTKDDHNVVIMFATPVFSKDGKKIIAINTGSFGLSNPKLLGNIAKTAIGKTGFMYLVTADGKLVMHPNRSRLLTRAFAPGENELFEKSLLGFEGTGMSIDDKGRRSLSTFKRIRSTDWIIVSVYPEAEAFQSFNQLARNLAMVLVLATLAVCALVWILTRGLVDKIQAQNKVLEQLRVESQHQLRIKTEFFNEASHDFRQRLHGMQLFVTALIQNNARDFHIILPKVKSAIGDLQRYLGNFLEITKLETISVRPCVQQFSLQDVFQRLELQFEDAAENRRVDLKFRYTALEPATDEKLLYRILENLISNAIKFSRSKVRVAARRRAAGVELLVLDNGIGIPESAQHRIFAAFYQVHEQPAEAPGGTGYGLGLSIVKRLLDLIGADIKMSSQVDKGTTVRLYLPDAAGSSSGDTAGPAREGGAPAGSETAAPRGSSLSAGTRTPPRRS</sequence>
<dbReference type="KEGG" id="pbh:AAW51_3438"/>
<accession>A0A0G3BKZ9</accession>
<dbReference type="InterPro" id="IPR050736">
    <property type="entry name" value="Sensor_HK_Regulatory"/>
</dbReference>
<dbReference type="InterPro" id="IPR033479">
    <property type="entry name" value="dCache_1"/>
</dbReference>
<dbReference type="AlphaFoldDB" id="A0A0G3BKZ9"/>
<dbReference type="Pfam" id="PF02518">
    <property type="entry name" value="HATPase_c"/>
    <property type="match status" value="1"/>
</dbReference>
<evidence type="ECO:0000256" key="1">
    <source>
        <dbReference type="ARBA" id="ARBA00000085"/>
    </source>
</evidence>
<feature type="compositionally biased region" description="Low complexity" evidence="11">
    <location>
        <begin position="543"/>
        <end position="554"/>
    </location>
</feature>
<keyword evidence="15" id="KW-1185">Reference proteome</keyword>
<dbReference type="EC" id="2.7.13.3" evidence="3"/>
<evidence type="ECO:0000256" key="3">
    <source>
        <dbReference type="ARBA" id="ARBA00012438"/>
    </source>
</evidence>
<keyword evidence="6 12" id="KW-0812">Transmembrane</keyword>
<dbReference type="PANTHER" id="PTHR43711">
    <property type="entry name" value="TWO-COMPONENT HISTIDINE KINASE"/>
    <property type="match status" value="1"/>
</dbReference>
<name>A0A0G3BKZ9_9BURK</name>
<dbReference type="Gene3D" id="3.30.565.10">
    <property type="entry name" value="Histidine kinase-like ATPase, C-terminal domain"/>
    <property type="match status" value="1"/>
</dbReference>
<dbReference type="STRING" id="413882.AAW51_3438"/>
<evidence type="ECO:0000256" key="8">
    <source>
        <dbReference type="ARBA" id="ARBA00022989"/>
    </source>
</evidence>
<feature type="region of interest" description="Disordered" evidence="11">
    <location>
        <begin position="533"/>
        <end position="576"/>
    </location>
</feature>
<feature type="transmembrane region" description="Helical" evidence="12">
    <location>
        <begin position="269"/>
        <end position="288"/>
    </location>
</feature>
<dbReference type="Pfam" id="PF02743">
    <property type="entry name" value="dCache_1"/>
    <property type="match status" value="1"/>
</dbReference>
<dbReference type="PROSITE" id="PS50109">
    <property type="entry name" value="HIS_KIN"/>
    <property type="match status" value="1"/>
</dbReference>
<evidence type="ECO:0000256" key="12">
    <source>
        <dbReference type="SAM" id="Phobius"/>
    </source>
</evidence>
<keyword evidence="8 12" id="KW-1133">Transmembrane helix</keyword>
<evidence type="ECO:0000256" key="11">
    <source>
        <dbReference type="SAM" id="MobiDB-lite"/>
    </source>
</evidence>
<dbReference type="GO" id="GO:0000155">
    <property type="term" value="F:phosphorelay sensor kinase activity"/>
    <property type="evidence" value="ECO:0007669"/>
    <property type="project" value="InterPro"/>
</dbReference>
<protein>
    <recommendedName>
        <fullName evidence="3">histidine kinase</fullName>
        <ecNumber evidence="3">2.7.13.3</ecNumber>
    </recommendedName>
</protein>
<dbReference type="InterPro" id="IPR003594">
    <property type="entry name" value="HATPase_dom"/>
</dbReference>
<dbReference type="PANTHER" id="PTHR43711:SF31">
    <property type="entry name" value="HISTIDINE KINASE"/>
    <property type="match status" value="1"/>
</dbReference>
<evidence type="ECO:0000256" key="6">
    <source>
        <dbReference type="ARBA" id="ARBA00022692"/>
    </source>
</evidence>
<keyword evidence="9" id="KW-0902">Two-component regulatory system</keyword>
<keyword evidence="10 12" id="KW-0472">Membrane</keyword>
<dbReference type="Gene3D" id="1.10.287.130">
    <property type="match status" value="1"/>
</dbReference>
<evidence type="ECO:0000256" key="5">
    <source>
        <dbReference type="ARBA" id="ARBA00022679"/>
    </source>
</evidence>
<keyword evidence="7 14" id="KW-0418">Kinase</keyword>
<comment type="subcellular location">
    <subcellularLocation>
        <location evidence="2">Cell membrane</location>
        <topology evidence="2">Multi-pass membrane protein</topology>
    </subcellularLocation>
</comment>
<evidence type="ECO:0000256" key="7">
    <source>
        <dbReference type="ARBA" id="ARBA00022777"/>
    </source>
</evidence>
<dbReference type="CDD" id="cd12914">
    <property type="entry name" value="PDC1_DGC_like"/>
    <property type="match status" value="1"/>
</dbReference>
<dbReference type="InterPro" id="IPR036890">
    <property type="entry name" value="HATPase_C_sf"/>
</dbReference>
<evidence type="ECO:0000256" key="10">
    <source>
        <dbReference type="ARBA" id="ARBA00023136"/>
    </source>
</evidence>